<evidence type="ECO:0000256" key="2">
    <source>
        <dbReference type="SAM" id="Phobius"/>
    </source>
</evidence>
<gene>
    <name evidence="3" type="ORF">AsFPU1_0499</name>
</gene>
<dbReference type="Proteomes" id="UP000287247">
    <property type="component" value="Unassembled WGS sequence"/>
</dbReference>
<protein>
    <submittedName>
        <fullName evidence="3">Pilus biosynthesis protein</fullName>
    </submittedName>
</protein>
<sequence>MTFSEELTSQEEQDFEGEGGGYPTAFGITFTPQITAIALALLGLAGSIYVFTSFVQPALESYNTLKTDEAEKQSQVDQRKSGKLEQKMVDAETKLRDSEALRSQVLALFSNESTLATLLLDIDRFVKGNNGQLNSFKPDGTITIVSDGSLGPSVNNRLKRQRFQLEIEANFPETQAILTDLERLQPLLLVQSLKTQLVEEKFKIKLLNVKQTGEEIQAQGQAVPQGKDTVKTTFALDAILPLSPEELVKLTAPSPSASPGETPPAEAPKK</sequence>
<dbReference type="AlphaFoldDB" id="A0A401ICV0"/>
<evidence type="ECO:0000313" key="4">
    <source>
        <dbReference type="Proteomes" id="UP000287247"/>
    </source>
</evidence>
<evidence type="ECO:0000313" key="3">
    <source>
        <dbReference type="EMBL" id="GBF79107.1"/>
    </source>
</evidence>
<keyword evidence="2" id="KW-1133">Transmembrane helix</keyword>
<dbReference type="EMBL" id="BDQK01000001">
    <property type="protein sequence ID" value="GBF79107.1"/>
    <property type="molecule type" value="Genomic_DNA"/>
</dbReference>
<dbReference type="OrthoDB" id="483469at2"/>
<organism evidence="3 4">
    <name type="scientific">Aphanothece sacrum FPU1</name>
    <dbReference type="NCBI Taxonomy" id="1920663"/>
    <lineage>
        <taxon>Bacteria</taxon>
        <taxon>Bacillati</taxon>
        <taxon>Cyanobacteriota</taxon>
        <taxon>Cyanophyceae</taxon>
        <taxon>Oscillatoriophycideae</taxon>
        <taxon>Chroococcales</taxon>
        <taxon>Aphanothecaceae</taxon>
        <taxon>Aphanothece</taxon>
    </lineage>
</organism>
<accession>A0A401ICV0</accession>
<keyword evidence="4" id="KW-1185">Reference proteome</keyword>
<name>A0A401ICV0_APHSA</name>
<evidence type="ECO:0000256" key="1">
    <source>
        <dbReference type="SAM" id="MobiDB-lite"/>
    </source>
</evidence>
<dbReference type="RefSeq" id="WP_124974657.1">
    <property type="nucleotide sequence ID" value="NZ_BDQK01000001.1"/>
</dbReference>
<keyword evidence="2" id="KW-0812">Transmembrane</keyword>
<reference evidence="4" key="1">
    <citation type="submission" date="2017-05" db="EMBL/GenBank/DDBJ databases">
        <title>Physiological properties and genetic analysis related to exopolysaccharide production of fresh-water unicellular cyanobacterium Aphanothece sacrum, Suizenji Nori, that has been cultured as a food source in Japan.</title>
        <authorList>
            <person name="Kanesaki Y."/>
            <person name="Yoshikawa S."/>
            <person name="Ohki K."/>
        </authorList>
    </citation>
    <scope>NUCLEOTIDE SEQUENCE [LARGE SCALE GENOMIC DNA]</scope>
    <source>
        <strain evidence="4">FPU1</strain>
    </source>
</reference>
<proteinExistence type="predicted"/>
<keyword evidence="2" id="KW-0472">Membrane</keyword>
<feature type="compositionally biased region" description="Pro residues" evidence="1">
    <location>
        <begin position="261"/>
        <end position="270"/>
    </location>
</feature>
<feature type="transmembrane region" description="Helical" evidence="2">
    <location>
        <begin position="34"/>
        <end position="55"/>
    </location>
</feature>
<feature type="region of interest" description="Disordered" evidence="1">
    <location>
        <begin position="247"/>
        <end position="270"/>
    </location>
</feature>
<comment type="caution">
    <text evidence="3">The sequence shown here is derived from an EMBL/GenBank/DDBJ whole genome shotgun (WGS) entry which is preliminary data.</text>
</comment>